<keyword evidence="1" id="KW-1133">Transmembrane helix</keyword>
<sequence length="100" mass="11703">MENTIELIQIILIGLCLYLLSMHLEYKKHFFMLQAKLDMLLKQQGLVFDWLEQLPPEARQQLLQLKEKDGIQLIRQHTGLGLMDAKVLLDDYKQKHAANS</sequence>
<comment type="caution">
    <text evidence="2">The sequence shown here is derived from an EMBL/GenBank/DDBJ whole genome shotgun (WGS) entry which is preliminary data.</text>
</comment>
<reference evidence="2 3" key="1">
    <citation type="submission" date="2023-07" db="EMBL/GenBank/DDBJ databases">
        <title>Sorghum-associated microbial communities from plants grown in Nebraska, USA.</title>
        <authorList>
            <person name="Schachtman D."/>
        </authorList>
    </citation>
    <scope>NUCLEOTIDE SEQUENCE [LARGE SCALE GENOMIC DNA]</scope>
    <source>
        <strain evidence="2 3">4138</strain>
    </source>
</reference>
<protein>
    <recommendedName>
        <fullName evidence="4">Ribosomal protein L7/L12 C-terminal domain-containing protein</fullName>
    </recommendedName>
</protein>
<organism evidence="2 3">
    <name type="scientific">Rheinheimera soli</name>
    <dbReference type="NCBI Taxonomy" id="443616"/>
    <lineage>
        <taxon>Bacteria</taxon>
        <taxon>Pseudomonadati</taxon>
        <taxon>Pseudomonadota</taxon>
        <taxon>Gammaproteobacteria</taxon>
        <taxon>Chromatiales</taxon>
        <taxon>Chromatiaceae</taxon>
        <taxon>Rheinheimera</taxon>
    </lineage>
</organism>
<name>A0ABU1VVY0_9GAMM</name>
<keyword evidence="1" id="KW-0812">Transmembrane</keyword>
<feature type="transmembrane region" description="Helical" evidence="1">
    <location>
        <begin position="6"/>
        <end position="26"/>
    </location>
</feature>
<dbReference type="Proteomes" id="UP001257909">
    <property type="component" value="Unassembled WGS sequence"/>
</dbReference>
<evidence type="ECO:0000313" key="3">
    <source>
        <dbReference type="Proteomes" id="UP001257909"/>
    </source>
</evidence>
<keyword evidence="1" id="KW-0472">Membrane</keyword>
<gene>
    <name evidence="2" type="ORF">J2W69_000800</name>
</gene>
<proteinExistence type="predicted"/>
<dbReference type="EMBL" id="JAVDWR010000001">
    <property type="protein sequence ID" value="MDR7119885.1"/>
    <property type="molecule type" value="Genomic_DNA"/>
</dbReference>
<evidence type="ECO:0008006" key="4">
    <source>
        <dbReference type="Google" id="ProtNLM"/>
    </source>
</evidence>
<dbReference type="RefSeq" id="WP_310274788.1">
    <property type="nucleotide sequence ID" value="NZ_JAVDWR010000001.1"/>
</dbReference>
<evidence type="ECO:0000313" key="2">
    <source>
        <dbReference type="EMBL" id="MDR7119885.1"/>
    </source>
</evidence>
<keyword evidence="3" id="KW-1185">Reference proteome</keyword>
<evidence type="ECO:0000256" key="1">
    <source>
        <dbReference type="SAM" id="Phobius"/>
    </source>
</evidence>
<accession>A0ABU1VVY0</accession>